<name>A0A9D2HD66_9BACT</name>
<evidence type="ECO:0000313" key="2">
    <source>
        <dbReference type="Proteomes" id="UP000824225"/>
    </source>
</evidence>
<organism evidence="1 2">
    <name type="scientific">Candidatus Mailhella merdigallinarum</name>
    <dbReference type="NCBI Taxonomy" id="2838658"/>
    <lineage>
        <taxon>Bacteria</taxon>
        <taxon>Pseudomonadati</taxon>
        <taxon>Thermodesulfobacteriota</taxon>
        <taxon>Desulfovibrionia</taxon>
        <taxon>Desulfovibrionales</taxon>
        <taxon>Desulfovibrionaceae</taxon>
        <taxon>Mailhella</taxon>
    </lineage>
</organism>
<dbReference type="EMBL" id="DXAN01000025">
    <property type="protein sequence ID" value="HJA09068.1"/>
    <property type="molecule type" value="Genomic_DNA"/>
</dbReference>
<comment type="caution">
    <text evidence="1">The sequence shown here is derived from an EMBL/GenBank/DDBJ whole genome shotgun (WGS) entry which is preliminary data.</text>
</comment>
<proteinExistence type="predicted"/>
<reference evidence="1" key="2">
    <citation type="submission" date="2021-04" db="EMBL/GenBank/DDBJ databases">
        <authorList>
            <person name="Gilroy R."/>
        </authorList>
    </citation>
    <scope>NUCLEOTIDE SEQUENCE</scope>
    <source>
        <strain evidence="1">CHK186-16707</strain>
    </source>
</reference>
<reference evidence="1" key="1">
    <citation type="journal article" date="2021" name="PeerJ">
        <title>Extensive microbial diversity within the chicken gut microbiome revealed by metagenomics and culture.</title>
        <authorList>
            <person name="Gilroy R."/>
            <person name="Ravi A."/>
            <person name="Getino M."/>
            <person name="Pursley I."/>
            <person name="Horton D.L."/>
            <person name="Alikhan N.F."/>
            <person name="Baker D."/>
            <person name="Gharbi K."/>
            <person name="Hall N."/>
            <person name="Watson M."/>
            <person name="Adriaenssens E.M."/>
            <person name="Foster-Nyarko E."/>
            <person name="Jarju S."/>
            <person name="Secka A."/>
            <person name="Antonio M."/>
            <person name="Oren A."/>
            <person name="Chaudhuri R.R."/>
            <person name="La Ragione R."/>
            <person name="Hildebrand F."/>
            <person name="Pallen M.J."/>
        </authorList>
    </citation>
    <scope>NUCLEOTIDE SEQUENCE</scope>
    <source>
        <strain evidence="1">CHK186-16707</strain>
    </source>
</reference>
<sequence length="70" mass="7984">MQYLTNQQGEPLGVFLTMDEWDSFRQQTDMPYEEWERKAVLKALCSLDAGKIVPDDDVRTRFAGLGTTLG</sequence>
<gene>
    <name evidence="1" type="ORF">H9962_07760</name>
</gene>
<accession>A0A9D2HD66</accession>
<protein>
    <submittedName>
        <fullName evidence="1">Uncharacterized protein</fullName>
    </submittedName>
</protein>
<dbReference type="AlphaFoldDB" id="A0A9D2HD66"/>
<evidence type="ECO:0000313" key="1">
    <source>
        <dbReference type="EMBL" id="HJA09068.1"/>
    </source>
</evidence>
<dbReference type="Proteomes" id="UP000824225">
    <property type="component" value="Unassembled WGS sequence"/>
</dbReference>